<evidence type="ECO:0000313" key="1">
    <source>
        <dbReference type="EMBL" id="RNL40045.1"/>
    </source>
</evidence>
<dbReference type="Proteomes" id="UP000278327">
    <property type="component" value="Unassembled WGS sequence"/>
</dbReference>
<accession>A0A3N0AYT8</accession>
<dbReference type="AlphaFoldDB" id="A0A3N0AYT8"/>
<name>A0A3N0AYT8_9ACTN</name>
<gene>
    <name evidence="1" type="ORF">DMP10_00330</name>
</gene>
<evidence type="ECO:0000313" key="2">
    <source>
        <dbReference type="Proteomes" id="UP000278327"/>
    </source>
</evidence>
<sequence>MRSYYTWRHIAREFCCGRNKAMKILHMQPGRIYVGRTPMVSKEDFEKWLEECDGEIKVEW</sequence>
<evidence type="ECO:0008006" key="3">
    <source>
        <dbReference type="Google" id="ProtNLM"/>
    </source>
</evidence>
<reference evidence="1 2" key="1">
    <citation type="journal article" date="2019" name="Microbiol. Resour. Announc.">
        <title>Draft Genome Sequences of Type Strains of Gordonibacter faecihominis, Paraeggerthella hongkongensis, Parvibacter caecicola,Slackia equolifaciens, Slackia faecicanis, and Slackia isoflavoniconvertens.</title>
        <authorList>
            <person name="Danylec N."/>
            <person name="Stoll D.A."/>
            <person name="Dotsch A."/>
            <person name="Huch M."/>
        </authorList>
    </citation>
    <scope>NUCLEOTIDE SEQUENCE [LARGE SCALE GENOMIC DNA]</scope>
    <source>
        <strain evidence="1 2">DSM 18785</strain>
    </source>
</reference>
<dbReference type="EMBL" id="QICA01000001">
    <property type="protein sequence ID" value="RNL40045.1"/>
    <property type="molecule type" value="Genomic_DNA"/>
</dbReference>
<keyword evidence="2" id="KW-1185">Reference proteome</keyword>
<organism evidence="1 2">
    <name type="scientific">Adlercreutzia equolifaciens subsp. celatus DSM 18785</name>
    <dbReference type="NCBI Taxonomy" id="1121021"/>
    <lineage>
        <taxon>Bacteria</taxon>
        <taxon>Bacillati</taxon>
        <taxon>Actinomycetota</taxon>
        <taxon>Coriobacteriia</taxon>
        <taxon>Eggerthellales</taxon>
        <taxon>Eggerthellaceae</taxon>
        <taxon>Adlercreutzia</taxon>
    </lineage>
</organism>
<protein>
    <recommendedName>
        <fullName evidence="3">DNA-binding protein</fullName>
    </recommendedName>
</protein>
<comment type="caution">
    <text evidence="1">The sequence shown here is derived from an EMBL/GenBank/DDBJ whole genome shotgun (WGS) entry which is preliminary data.</text>
</comment>
<proteinExistence type="predicted"/>